<dbReference type="RefSeq" id="WP_091388189.1">
    <property type="nucleotide sequence ID" value="NZ_FNQO01000002.1"/>
</dbReference>
<accession>A0A1H3Z7F6</accession>
<dbReference type="InterPro" id="IPR011009">
    <property type="entry name" value="Kinase-like_dom_sf"/>
</dbReference>
<name>A0A1H3Z7F6_9GAMM</name>
<dbReference type="Proteomes" id="UP000198658">
    <property type="component" value="Unassembled WGS sequence"/>
</dbReference>
<dbReference type="STRING" id="658218.SAMN05216562_2224"/>
<sequence>MTDPAVKLPDLEEKTRFLLAAASYPEATASVRLVETHMARVFLTDHYAYKMKKPVRSSYLDFSSLDKRYAVCREELRLNRRLTDNVYLEVVALRMDPRGRLTLGEGGVPVEWLVKMRRLREDASLPALIDTATTSMLAPLLQRLCDFYLDAEVIPLTGPQYLARLRRQCEDWHERLLAPELERELALNVGEINAIVTALLEYQTSAAELLGGRAEAGRIVEGHGDLRPEHCFLTQPPQVIDCLEFNRTLRCVDPVDELSYLALECELLGRKDLGETALESYYRCCGDRPPPALARFYRAYRALLRAHLAAAHLQDGEVAEPQKWRHKTRIYLEAARRYCLDGNLGKT</sequence>
<dbReference type="InterPro" id="IPR052732">
    <property type="entry name" value="Cell-binding_unc_protein"/>
</dbReference>
<keyword evidence="2" id="KW-1185">Reference proteome</keyword>
<evidence type="ECO:0000313" key="2">
    <source>
        <dbReference type="Proteomes" id="UP000198658"/>
    </source>
</evidence>
<proteinExistence type="predicted"/>
<dbReference type="EMBL" id="FNQO01000002">
    <property type="protein sequence ID" value="SEA19311.1"/>
    <property type="molecule type" value="Genomic_DNA"/>
</dbReference>
<organism evidence="1 2">
    <name type="scientific">Microbulbifer marinus</name>
    <dbReference type="NCBI Taxonomy" id="658218"/>
    <lineage>
        <taxon>Bacteria</taxon>
        <taxon>Pseudomonadati</taxon>
        <taxon>Pseudomonadota</taxon>
        <taxon>Gammaproteobacteria</taxon>
        <taxon>Cellvibrionales</taxon>
        <taxon>Microbulbiferaceae</taxon>
        <taxon>Microbulbifer</taxon>
    </lineage>
</organism>
<protein>
    <submittedName>
        <fullName evidence="1">Aminoglycoside phosphotransferase family enzyme</fullName>
    </submittedName>
</protein>
<keyword evidence="1" id="KW-0808">Transferase</keyword>
<dbReference type="PANTHER" id="PTHR43883">
    <property type="entry name" value="SLR0207 PROTEIN"/>
    <property type="match status" value="1"/>
</dbReference>
<dbReference type="AlphaFoldDB" id="A0A1H3Z7F6"/>
<reference evidence="2" key="1">
    <citation type="submission" date="2016-10" db="EMBL/GenBank/DDBJ databases">
        <authorList>
            <person name="Varghese N."/>
            <person name="Submissions S."/>
        </authorList>
    </citation>
    <scope>NUCLEOTIDE SEQUENCE [LARGE SCALE GENOMIC DNA]</scope>
    <source>
        <strain evidence="2">CGMCC 1.10657</strain>
    </source>
</reference>
<dbReference type="OrthoDB" id="9810277at2"/>
<dbReference type="SUPFAM" id="SSF56112">
    <property type="entry name" value="Protein kinase-like (PK-like)"/>
    <property type="match status" value="1"/>
</dbReference>
<dbReference type="GO" id="GO:0016740">
    <property type="term" value="F:transferase activity"/>
    <property type="evidence" value="ECO:0007669"/>
    <property type="project" value="UniProtKB-KW"/>
</dbReference>
<evidence type="ECO:0000313" key="1">
    <source>
        <dbReference type="EMBL" id="SEA19311.1"/>
    </source>
</evidence>
<dbReference type="PANTHER" id="PTHR43883:SF1">
    <property type="entry name" value="GLUCONOKINASE"/>
    <property type="match status" value="1"/>
</dbReference>
<gene>
    <name evidence="1" type="ORF">SAMN05216562_2224</name>
</gene>